<evidence type="ECO:0000256" key="1">
    <source>
        <dbReference type="SAM" id="Phobius"/>
    </source>
</evidence>
<gene>
    <name evidence="2" type="primary">NCL1_48220</name>
    <name evidence="2" type="ORF">TNIN_463361</name>
</gene>
<evidence type="ECO:0000313" key="3">
    <source>
        <dbReference type="Proteomes" id="UP000886998"/>
    </source>
</evidence>
<keyword evidence="1" id="KW-0472">Membrane</keyword>
<proteinExistence type="predicted"/>
<keyword evidence="1" id="KW-0812">Transmembrane</keyword>
<dbReference type="EMBL" id="BMAV01016136">
    <property type="protein sequence ID" value="GFY66612.1"/>
    <property type="molecule type" value="Genomic_DNA"/>
</dbReference>
<sequence length="134" mass="15477">MHAFACRDPIRCELIGPKDDARATRSMLMVSFVFILFGMVIPLLFPSTEQETLTLAYNSFAIAFVFFWTGLLRIILYYLLLKELETTKIPFDPAKYLSFANYLRILVFLSPESNSNSQTRVQKKDKAIKHDKQS</sequence>
<feature type="transmembrane region" description="Helical" evidence="1">
    <location>
        <begin position="27"/>
        <end position="45"/>
    </location>
</feature>
<comment type="caution">
    <text evidence="2">The sequence shown here is derived from an EMBL/GenBank/DDBJ whole genome shotgun (WGS) entry which is preliminary data.</text>
</comment>
<feature type="transmembrane region" description="Helical" evidence="1">
    <location>
        <begin position="57"/>
        <end position="80"/>
    </location>
</feature>
<protein>
    <submittedName>
        <fullName evidence="2">Uncharacterized protein</fullName>
    </submittedName>
</protein>
<keyword evidence="1" id="KW-1133">Transmembrane helix</keyword>
<dbReference type="Proteomes" id="UP000886998">
    <property type="component" value="Unassembled WGS sequence"/>
</dbReference>
<organism evidence="2 3">
    <name type="scientific">Trichonephila inaurata madagascariensis</name>
    <dbReference type="NCBI Taxonomy" id="2747483"/>
    <lineage>
        <taxon>Eukaryota</taxon>
        <taxon>Metazoa</taxon>
        <taxon>Ecdysozoa</taxon>
        <taxon>Arthropoda</taxon>
        <taxon>Chelicerata</taxon>
        <taxon>Arachnida</taxon>
        <taxon>Araneae</taxon>
        <taxon>Araneomorphae</taxon>
        <taxon>Entelegynae</taxon>
        <taxon>Araneoidea</taxon>
        <taxon>Nephilidae</taxon>
        <taxon>Trichonephila</taxon>
        <taxon>Trichonephila inaurata</taxon>
    </lineage>
</organism>
<dbReference type="AlphaFoldDB" id="A0A8X6Y6U0"/>
<name>A0A8X6Y6U0_9ARAC</name>
<accession>A0A8X6Y6U0</accession>
<reference evidence="2" key="1">
    <citation type="submission" date="2020-08" db="EMBL/GenBank/DDBJ databases">
        <title>Multicomponent nature underlies the extraordinary mechanical properties of spider dragline silk.</title>
        <authorList>
            <person name="Kono N."/>
            <person name="Nakamura H."/>
            <person name="Mori M."/>
            <person name="Yoshida Y."/>
            <person name="Ohtoshi R."/>
            <person name="Malay A.D."/>
            <person name="Moran D.A.P."/>
            <person name="Tomita M."/>
            <person name="Numata K."/>
            <person name="Arakawa K."/>
        </authorList>
    </citation>
    <scope>NUCLEOTIDE SEQUENCE</scope>
</reference>
<keyword evidence="3" id="KW-1185">Reference proteome</keyword>
<evidence type="ECO:0000313" key="2">
    <source>
        <dbReference type="EMBL" id="GFY66612.1"/>
    </source>
</evidence>